<reference evidence="2 3" key="1">
    <citation type="journal article" date="2016" name="Nat. Commun.">
        <title>Thousands of microbial genomes shed light on interconnected biogeochemical processes in an aquifer system.</title>
        <authorList>
            <person name="Anantharaman K."/>
            <person name="Brown C.T."/>
            <person name="Hug L.A."/>
            <person name="Sharon I."/>
            <person name="Castelle C.J."/>
            <person name="Probst A.J."/>
            <person name="Thomas B.C."/>
            <person name="Singh A."/>
            <person name="Wilkins M.J."/>
            <person name="Karaoz U."/>
            <person name="Brodie E.L."/>
            <person name="Williams K.H."/>
            <person name="Hubbard S.S."/>
            <person name="Banfield J.F."/>
        </authorList>
    </citation>
    <scope>NUCLEOTIDE SEQUENCE [LARGE SCALE GENOMIC DNA]</scope>
</reference>
<dbReference type="AlphaFoldDB" id="A0A1G2V8C3"/>
<dbReference type="STRING" id="1802782.A2544_01390"/>
<gene>
    <name evidence="2" type="ORF">A2544_01390</name>
</gene>
<feature type="transmembrane region" description="Helical" evidence="1">
    <location>
        <begin position="54"/>
        <end position="72"/>
    </location>
</feature>
<proteinExistence type="predicted"/>
<evidence type="ECO:0000313" key="3">
    <source>
        <dbReference type="Proteomes" id="UP000176868"/>
    </source>
</evidence>
<protein>
    <submittedName>
        <fullName evidence="2">Uncharacterized protein</fullName>
    </submittedName>
</protein>
<dbReference type="Proteomes" id="UP000176868">
    <property type="component" value="Unassembled WGS sequence"/>
</dbReference>
<sequence>MTGIKDLITAVGGLINPLIVILVGVALLVFFWGLAKFIFRVGGDEKAVEGGKRLMIWGLLALFVMISVWGIIRFMQNALLLPLPGSGGSPILTPV</sequence>
<dbReference type="EMBL" id="MHWZ01000011">
    <property type="protein sequence ID" value="OHB17896.1"/>
    <property type="molecule type" value="Genomic_DNA"/>
</dbReference>
<accession>A0A1G2V8C3</accession>
<keyword evidence="1" id="KW-1133">Transmembrane helix</keyword>
<comment type="caution">
    <text evidence="2">The sequence shown here is derived from an EMBL/GenBank/DDBJ whole genome shotgun (WGS) entry which is preliminary data.</text>
</comment>
<evidence type="ECO:0000313" key="2">
    <source>
        <dbReference type="EMBL" id="OHB17896.1"/>
    </source>
</evidence>
<keyword evidence="1" id="KW-0812">Transmembrane</keyword>
<keyword evidence="1" id="KW-0472">Membrane</keyword>
<evidence type="ECO:0000256" key="1">
    <source>
        <dbReference type="SAM" id="Phobius"/>
    </source>
</evidence>
<feature type="transmembrane region" description="Helical" evidence="1">
    <location>
        <begin position="7"/>
        <end position="34"/>
    </location>
</feature>
<name>A0A1G2V8C3_9BACT</name>
<organism evidence="2 3">
    <name type="scientific">Candidatus Zambryskibacteria bacterium RIFOXYD2_FULL_43_10</name>
    <dbReference type="NCBI Taxonomy" id="1802782"/>
    <lineage>
        <taxon>Bacteria</taxon>
        <taxon>Candidatus Zambryskiibacteriota</taxon>
    </lineage>
</organism>